<comment type="caution">
    <text evidence="5">The sequence shown here is derived from an EMBL/GenBank/DDBJ whole genome shotgun (WGS) entry which is preliminary data.</text>
</comment>
<dbReference type="GO" id="GO:0043565">
    <property type="term" value="F:sequence-specific DNA binding"/>
    <property type="evidence" value="ECO:0007669"/>
    <property type="project" value="InterPro"/>
</dbReference>
<evidence type="ECO:0000259" key="4">
    <source>
        <dbReference type="PROSITE" id="PS01124"/>
    </source>
</evidence>
<dbReference type="GO" id="GO:0003700">
    <property type="term" value="F:DNA-binding transcription factor activity"/>
    <property type="evidence" value="ECO:0007669"/>
    <property type="project" value="InterPro"/>
</dbReference>
<dbReference type="AlphaFoldDB" id="A0A412IKR2"/>
<dbReference type="PANTHER" id="PTHR43280:SF32">
    <property type="entry name" value="TRANSCRIPTIONAL REGULATORY PROTEIN"/>
    <property type="match status" value="1"/>
</dbReference>
<dbReference type="Proteomes" id="UP000283341">
    <property type="component" value="Unassembled WGS sequence"/>
</dbReference>
<dbReference type="PANTHER" id="PTHR43280">
    <property type="entry name" value="ARAC-FAMILY TRANSCRIPTIONAL REGULATOR"/>
    <property type="match status" value="1"/>
</dbReference>
<dbReference type="Pfam" id="PF12833">
    <property type="entry name" value="HTH_18"/>
    <property type="match status" value="1"/>
</dbReference>
<dbReference type="RefSeq" id="WP_118402219.1">
    <property type="nucleotide sequence ID" value="NZ_JADNFX010000058.1"/>
</dbReference>
<keyword evidence="3" id="KW-0804">Transcription</keyword>
<protein>
    <submittedName>
        <fullName evidence="5">AraC family transcriptional regulator</fullName>
    </submittedName>
</protein>
<dbReference type="SUPFAM" id="SSF46689">
    <property type="entry name" value="Homeodomain-like"/>
    <property type="match status" value="1"/>
</dbReference>
<accession>A0A412IKR2</accession>
<dbReference type="InterPro" id="IPR009057">
    <property type="entry name" value="Homeodomain-like_sf"/>
</dbReference>
<dbReference type="InterPro" id="IPR018060">
    <property type="entry name" value="HTH_AraC"/>
</dbReference>
<dbReference type="EMBL" id="QRVJ01000004">
    <property type="protein sequence ID" value="RGS38237.1"/>
    <property type="molecule type" value="Genomic_DNA"/>
</dbReference>
<organism evidence="5 6">
    <name type="scientific">Bacteroides cellulosilyticus</name>
    <dbReference type="NCBI Taxonomy" id="246787"/>
    <lineage>
        <taxon>Bacteria</taxon>
        <taxon>Pseudomonadati</taxon>
        <taxon>Bacteroidota</taxon>
        <taxon>Bacteroidia</taxon>
        <taxon>Bacteroidales</taxon>
        <taxon>Bacteroidaceae</taxon>
        <taxon>Bacteroides</taxon>
    </lineage>
</organism>
<dbReference type="InterPro" id="IPR037923">
    <property type="entry name" value="HTH-like"/>
</dbReference>
<sequence length="282" mass="32488">MEEQIPKIDLPEEWIVAGAEIKREVLCLYTNYPVCLKCEMLILCMEGEIEATVNINKVHVQANDFVALMPGSIFQIHRVEGKLKIYAMGFSHKYIKRNNQLQNTSEMLYWALGRPELSLKPASANMLEEFFLFLIKVYKFVSEENRMKMTDNLYRDVHTYISLLYKNKMASQIPKSKNELLCRNFMQLVVCHYAQTRNVAWYAKKLGITHAYLCSIVKKSTGNTCMSIISGMVIMNAKSQLKLTGLSVQAISDSLNFADISFFGKYFKRYTGMSPLEYRNKG</sequence>
<name>A0A412IKR2_9BACE</name>
<dbReference type="SUPFAM" id="SSF51215">
    <property type="entry name" value="Regulatory protein AraC"/>
    <property type="match status" value="1"/>
</dbReference>
<evidence type="ECO:0000256" key="3">
    <source>
        <dbReference type="ARBA" id="ARBA00023163"/>
    </source>
</evidence>
<evidence type="ECO:0000256" key="1">
    <source>
        <dbReference type="ARBA" id="ARBA00023015"/>
    </source>
</evidence>
<keyword evidence="1" id="KW-0805">Transcription regulation</keyword>
<feature type="domain" description="HTH araC/xylS-type" evidence="4">
    <location>
        <begin position="183"/>
        <end position="281"/>
    </location>
</feature>
<evidence type="ECO:0000256" key="2">
    <source>
        <dbReference type="ARBA" id="ARBA00023125"/>
    </source>
</evidence>
<evidence type="ECO:0000313" key="6">
    <source>
        <dbReference type="Proteomes" id="UP000283341"/>
    </source>
</evidence>
<dbReference type="PROSITE" id="PS01124">
    <property type="entry name" value="HTH_ARAC_FAMILY_2"/>
    <property type="match status" value="1"/>
</dbReference>
<dbReference type="Gene3D" id="1.10.10.60">
    <property type="entry name" value="Homeodomain-like"/>
    <property type="match status" value="1"/>
</dbReference>
<dbReference type="SMART" id="SM00342">
    <property type="entry name" value="HTH_ARAC"/>
    <property type="match status" value="1"/>
</dbReference>
<keyword evidence="2" id="KW-0238">DNA-binding</keyword>
<gene>
    <name evidence="5" type="ORF">DWX97_07740</name>
</gene>
<proteinExistence type="predicted"/>
<evidence type="ECO:0000313" key="5">
    <source>
        <dbReference type="EMBL" id="RGS38237.1"/>
    </source>
</evidence>
<reference evidence="5 6" key="1">
    <citation type="submission" date="2018-08" db="EMBL/GenBank/DDBJ databases">
        <title>A genome reference for cultivated species of the human gut microbiota.</title>
        <authorList>
            <person name="Zou Y."/>
            <person name="Xue W."/>
            <person name="Luo G."/>
        </authorList>
    </citation>
    <scope>NUCLEOTIDE SEQUENCE [LARGE SCALE GENOMIC DNA]</scope>
    <source>
        <strain evidence="5 6">AF22-3AC</strain>
    </source>
</reference>